<feature type="region of interest" description="Disordered" evidence="1">
    <location>
        <begin position="1"/>
        <end position="73"/>
    </location>
</feature>
<name>A0A0P0P4C6_9CAUL</name>
<organism evidence="2 3">
    <name type="scientific">Caulobacter henricii</name>
    <dbReference type="NCBI Taxonomy" id="69395"/>
    <lineage>
        <taxon>Bacteria</taxon>
        <taxon>Pseudomonadati</taxon>
        <taxon>Pseudomonadota</taxon>
        <taxon>Alphaproteobacteria</taxon>
        <taxon>Caulobacterales</taxon>
        <taxon>Caulobacteraceae</taxon>
        <taxon>Caulobacter</taxon>
    </lineage>
</organism>
<evidence type="ECO:0000313" key="2">
    <source>
        <dbReference type="EMBL" id="ALL15483.1"/>
    </source>
</evidence>
<sequence>MNHATTPTDLAARAGPNLGAAPQPLPGDPKVAPPPADDGPGGMIGEGEASPANVESVESETETRREGGMMGEG</sequence>
<proteinExistence type="predicted"/>
<feature type="compositionally biased region" description="Pro residues" evidence="1">
    <location>
        <begin position="23"/>
        <end position="37"/>
    </location>
</feature>
<dbReference type="KEGG" id="chq:AQ619_18535"/>
<dbReference type="RefSeq" id="WP_062152089.1">
    <property type="nucleotide sequence ID" value="NZ_CP013003.1"/>
</dbReference>
<protein>
    <submittedName>
        <fullName evidence="2">Uncharacterized protein</fullName>
    </submittedName>
</protein>
<evidence type="ECO:0000256" key="1">
    <source>
        <dbReference type="SAM" id="MobiDB-lite"/>
    </source>
</evidence>
<dbReference type="EMBL" id="CP013003">
    <property type="protein sequence ID" value="ALL15483.1"/>
    <property type="molecule type" value="Genomic_DNA"/>
</dbReference>
<evidence type="ECO:0000313" key="3">
    <source>
        <dbReference type="Proteomes" id="UP000056905"/>
    </source>
</evidence>
<dbReference type="Proteomes" id="UP000056905">
    <property type="component" value="Plasmid pCB4"/>
</dbReference>
<geneLocation type="plasmid" evidence="3">
    <name>CB4 Plasmid</name>
</geneLocation>
<accession>A0A0P0P4C6</accession>
<dbReference type="AlphaFoldDB" id="A0A0P0P4C6"/>
<reference evidence="2 3" key="1">
    <citation type="submission" date="2015-10" db="EMBL/GenBank/DDBJ databases">
        <title>Conservation of the essential genome among Caulobacter and Brevundimonas species.</title>
        <authorList>
            <person name="Scott D."/>
            <person name="Ely B."/>
        </authorList>
    </citation>
    <scope>NUCLEOTIDE SEQUENCE [LARGE SCALE GENOMIC DNA]</scope>
    <source>
        <strain evidence="2 3">CB4</strain>
        <plasmid evidence="3">CB4 Plasmid</plasmid>
    </source>
</reference>
<keyword evidence="2" id="KW-0614">Plasmid</keyword>
<keyword evidence="3" id="KW-1185">Reference proteome</keyword>
<gene>
    <name evidence="2" type="ORF">AQ619_18535</name>
</gene>